<comment type="cofactor">
    <cofactor evidence="1 11">
        <name>[4Fe-4S] cluster</name>
        <dbReference type="ChEBI" id="CHEBI:49883"/>
    </cofactor>
</comment>
<dbReference type="OrthoDB" id="9805537at2"/>
<reference evidence="13 15" key="1">
    <citation type="submission" date="2019-09" db="EMBL/GenBank/DDBJ databases">
        <title>Genome sequence of Clostridium sp. EA1.</title>
        <authorList>
            <person name="Poehlein A."/>
            <person name="Bengelsdorf F.R."/>
            <person name="Daniel R."/>
        </authorList>
    </citation>
    <scope>NUCLEOTIDE SEQUENCE [LARGE SCALE GENOMIC DNA]</scope>
    <source>
        <strain evidence="13 15">EA1</strain>
    </source>
</reference>
<evidence type="ECO:0000256" key="4">
    <source>
        <dbReference type="ARBA" id="ARBA00022432"/>
    </source>
</evidence>
<sequence length="298" mass="30674">MFAYESVQELISAADKQGKKISELVLRDQAEYLEKESNAIYEQMHKNFLVMKKASEDGLKKNTRSASGLTGGNAIKMNQVVEAGKSICGRVIGKAIARALAVSETNACMGRIVAAPTAGSCGILPAAVLTLAEEHHLDEHDAVMSLFTAAGFGMVIAKKASIAGAEGGCQAECGSAAAMAAAALTELMGGTPQMAGHACSIAIKNILGLVCDPVAGLVEIPCIKRNASGVSNAFISADMALAGIKSAIPADEVIEAMKKVGDAMPNSLKETAEGGLAATPTGKALYKKVFGRCGDEKL</sequence>
<organism evidence="13 15">
    <name type="scientific">Caproicibacter fermentans</name>
    <dbReference type="NCBI Taxonomy" id="2576756"/>
    <lineage>
        <taxon>Bacteria</taxon>
        <taxon>Bacillati</taxon>
        <taxon>Bacillota</taxon>
        <taxon>Clostridia</taxon>
        <taxon>Eubacteriales</taxon>
        <taxon>Acutalibacteraceae</taxon>
        <taxon>Caproicibacter</taxon>
    </lineage>
</organism>
<evidence type="ECO:0000256" key="10">
    <source>
        <dbReference type="ARBA" id="ARBA00049406"/>
    </source>
</evidence>
<keyword evidence="9 11" id="KW-0456">Lyase</keyword>
<comment type="similarity">
    <text evidence="3 11">Belongs to the iron-sulfur dependent L-serine dehydratase family.</text>
</comment>
<dbReference type="GO" id="GO:0006094">
    <property type="term" value="P:gluconeogenesis"/>
    <property type="evidence" value="ECO:0007669"/>
    <property type="project" value="UniProtKB-KW"/>
</dbReference>
<dbReference type="Pfam" id="PF03313">
    <property type="entry name" value="SDH_alpha"/>
    <property type="match status" value="1"/>
</dbReference>
<gene>
    <name evidence="13" type="primary">sdhA_2</name>
    <name evidence="14" type="synonym">sdaAA</name>
    <name evidence="13" type="ORF">CAFE_08660</name>
    <name evidence="14" type="ORF">HCR03_05900</name>
</gene>
<keyword evidence="5 11" id="KW-0004">4Fe-4S</keyword>
<evidence type="ECO:0000256" key="11">
    <source>
        <dbReference type="RuleBase" id="RU366059"/>
    </source>
</evidence>
<dbReference type="PANTHER" id="PTHR30182">
    <property type="entry name" value="L-SERINE DEHYDRATASE"/>
    <property type="match status" value="1"/>
</dbReference>
<evidence type="ECO:0000313" key="16">
    <source>
        <dbReference type="Proteomes" id="UP000515909"/>
    </source>
</evidence>
<evidence type="ECO:0000256" key="5">
    <source>
        <dbReference type="ARBA" id="ARBA00022485"/>
    </source>
</evidence>
<dbReference type="InterPro" id="IPR004642">
    <property type="entry name" value="Ser_deHydtase_asu"/>
</dbReference>
<keyword evidence="6 11" id="KW-0479">Metal-binding</keyword>
<keyword evidence="8 11" id="KW-0411">Iron-sulfur</keyword>
<evidence type="ECO:0000313" key="13">
    <source>
        <dbReference type="EMBL" id="MVB10188.1"/>
    </source>
</evidence>
<evidence type="ECO:0000313" key="14">
    <source>
        <dbReference type="EMBL" id="QNK41777.1"/>
    </source>
</evidence>
<evidence type="ECO:0000256" key="3">
    <source>
        <dbReference type="ARBA" id="ARBA00008636"/>
    </source>
</evidence>
<dbReference type="PANTHER" id="PTHR30182:SF1">
    <property type="entry name" value="L-SERINE DEHYDRATASE 1"/>
    <property type="match status" value="1"/>
</dbReference>
<dbReference type="Proteomes" id="UP000469440">
    <property type="component" value="Unassembled WGS sequence"/>
</dbReference>
<keyword evidence="15" id="KW-1185">Reference proteome</keyword>
<keyword evidence="4 11" id="KW-0312">Gluconeogenesis</keyword>
<dbReference type="EMBL" id="VWXL01000020">
    <property type="protein sequence ID" value="MVB10188.1"/>
    <property type="molecule type" value="Genomic_DNA"/>
</dbReference>
<dbReference type="KEGG" id="cfem:HCR03_05900"/>
<dbReference type="NCBIfam" id="TIGR00718">
    <property type="entry name" value="sda_alpha"/>
    <property type="match status" value="1"/>
</dbReference>
<protein>
    <recommendedName>
        <fullName evidence="11">L-serine dehydratase</fullName>
        <ecNumber evidence="11">4.3.1.17</ecNumber>
    </recommendedName>
</protein>
<dbReference type="GO" id="GO:0046872">
    <property type="term" value="F:metal ion binding"/>
    <property type="evidence" value="ECO:0007669"/>
    <property type="project" value="UniProtKB-KW"/>
</dbReference>
<comment type="catalytic activity">
    <reaction evidence="10 11">
        <text>L-serine = pyruvate + NH4(+)</text>
        <dbReference type="Rhea" id="RHEA:19169"/>
        <dbReference type="ChEBI" id="CHEBI:15361"/>
        <dbReference type="ChEBI" id="CHEBI:28938"/>
        <dbReference type="ChEBI" id="CHEBI:33384"/>
        <dbReference type="EC" id="4.3.1.17"/>
    </reaction>
</comment>
<dbReference type="GO" id="GO:0003941">
    <property type="term" value="F:L-serine ammonia-lyase activity"/>
    <property type="evidence" value="ECO:0007669"/>
    <property type="project" value="UniProtKB-UniRule"/>
</dbReference>
<dbReference type="InterPro" id="IPR051318">
    <property type="entry name" value="Fe-S_L-Ser"/>
</dbReference>
<accession>A0A7G8TDT6</accession>
<feature type="domain" description="Serine dehydratase-like alpha subunit" evidence="12">
    <location>
        <begin position="17"/>
        <end position="277"/>
    </location>
</feature>
<dbReference type="GO" id="GO:0051539">
    <property type="term" value="F:4 iron, 4 sulfur cluster binding"/>
    <property type="evidence" value="ECO:0007669"/>
    <property type="project" value="UniProtKB-UniRule"/>
</dbReference>
<keyword evidence="7 11" id="KW-0408">Iron</keyword>
<dbReference type="RefSeq" id="WP_156989909.1">
    <property type="nucleotide sequence ID" value="NZ_CP060286.1"/>
</dbReference>
<reference evidence="14 16" key="2">
    <citation type="submission" date="2020-08" db="EMBL/GenBank/DDBJ databases">
        <title>The isolate Caproiciproducens sp. 7D4C2 produces n-caproate at mildly acidic conditions from hexoses: genome and rBOX comparison with related strains and chain-elongating bacteria.</title>
        <authorList>
            <person name="Esquivel-Elizondo S."/>
            <person name="Bagci C."/>
            <person name="Temovska M."/>
            <person name="Jeon B.S."/>
            <person name="Bessarab I."/>
            <person name="Williams R.B.H."/>
            <person name="Huson D.H."/>
            <person name="Angenent L.T."/>
        </authorList>
    </citation>
    <scope>NUCLEOTIDE SEQUENCE [LARGE SCALE GENOMIC DNA]</scope>
    <source>
        <strain evidence="14 16">7D4C2</strain>
    </source>
</reference>
<proteinExistence type="inferred from homology"/>
<accession>A0A6N8HX01</accession>
<evidence type="ECO:0000259" key="12">
    <source>
        <dbReference type="Pfam" id="PF03313"/>
    </source>
</evidence>
<evidence type="ECO:0000256" key="6">
    <source>
        <dbReference type="ARBA" id="ARBA00022723"/>
    </source>
</evidence>
<evidence type="ECO:0000256" key="7">
    <source>
        <dbReference type="ARBA" id="ARBA00023004"/>
    </source>
</evidence>
<dbReference type="EC" id="4.3.1.17" evidence="11"/>
<evidence type="ECO:0000256" key="1">
    <source>
        <dbReference type="ARBA" id="ARBA00001966"/>
    </source>
</evidence>
<evidence type="ECO:0000256" key="2">
    <source>
        <dbReference type="ARBA" id="ARBA00004742"/>
    </source>
</evidence>
<evidence type="ECO:0000256" key="8">
    <source>
        <dbReference type="ARBA" id="ARBA00023014"/>
    </source>
</evidence>
<dbReference type="EMBL" id="CP060286">
    <property type="protein sequence ID" value="QNK41777.1"/>
    <property type="molecule type" value="Genomic_DNA"/>
</dbReference>
<evidence type="ECO:0000256" key="9">
    <source>
        <dbReference type="ARBA" id="ARBA00023239"/>
    </source>
</evidence>
<name>A0A6N8HX01_9FIRM</name>
<dbReference type="Proteomes" id="UP000515909">
    <property type="component" value="Chromosome"/>
</dbReference>
<dbReference type="InterPro" id="IPR005130">
    <property type="entry name" value="Ser_deHydtase-like_asu"/>
</dbReference>
<dbReference type="AlphaFoldDB" id="A0A6N8HX01"/>
<evidence type="ECO:0000313" key="15">
    <source>
        <dbReference type="Proteomes" id="UP000469440"/>
    </source>
</evidence>
<comment type="pathway">
    <text evidence="2">Carbohydrate biosynthesis; gluconeogenesis.</text>
</comment>